<name>A0A0F9M3K8_9ZZZZ</name>
<proteinExistence type="predicted"/>
<dbReference type="AlphaFoldDB" id="A0A0F9M3K8"/>
<evidence type="ECO:0000313" key="1">
    <source>
        <dbReference type="EMBL" id="KKM63787.1"/>
    </source>
</evidence>
<gene>
    <name evidence="1" type="ORF">LCGC14_1507960</name>
</gene>
<accession>A0A0F9M3K8</accession>
<comment type="caution">
    <text evidence="1">The sequence shown here is derived from an EMBL/GenBank/DDBJ whole genome shotgun (WGS) entry which is preliminary data.</text>
</comment>
<dbReference type="EMBL" id="LAZR01011033">
    <property type="protein sequence ID" value="KKM63787.1"/>
    <property type="molecule type" value="Genomic_DNA"/>
</dbReference>
<organism evidence="1">
    <name type="scientific">marine sediment metagenome</name>
    <dbReference type="NCBI Taxonomy" id="412755"/>
    <lineage>
        <taxon>unclassified sequences</taxon>
        <taxon>metagenomes</taxon>
        <taxon>ecological metagenomes</taxon>
    </lineage>
</organism>
<protein>
    <submittedName>
        <fullName evidence="1">Uncharacterized protein</fullName>
    </submittedName>
</protein>
<sequence length="124" mass="14561">MIRFINLTGQILIDDPEVNFAWFDTIISQFKTFNDSQEWHSWNDFVDDLTEYLKRSHASQDESVIVLERFKRLYPPTVLFMEGYKEPEEPKNHPTTTKVTKTADFVKGISSTTVTDEFYGKKKT</sequence>
<reference evidence="1" key="1">
    <citation type="journal article" date="2015" name="Nature">
        <title>Complex archaea that bridge the gap between prokaryotes and eukaryotes.</title>
        <authorList>
            <person name="Spang A."/>
            <person name="Saw J.H."/>
            <person name="Jorgensen S.L."/>
            <person name="Zaremba-Niedzwiedzka K."/>
            <person name="Martijn J."/>
            <person name="Lind A.E."/>
            <person name="van Eijk R."/>
            <person name="Schleper C."/>
            <person name="Guy L."/>
            <person name="Ettema T.J."/>
        </authorList>
    </citation>
    <scope>NUCLEOTIDE SEQUENCE</scope>
</reference>